<keyword evidence="5 6" id="KW-0408">Iron</keyword>
<evidence type="ECO:0000313" key="10">
    <source>
        <dbReference type="EMBL" id="GGH76211.1"/>
    </source>
</evidence>
<dbReference type="InterPro" id="IPR036909">
    <property type="entry name" value="Cyt_c-like_dom_sf"/>
</dbReference>
<feature type="domain" description="Cytochrome c" evidence="9">
    <location>
        <begin position="65"/>
        <end position="148"/>
    </location>
</feature>
<accession>A0A917MXM8</accession>
<feature type="signal peptide" evidence="8">
    <location>
        <begin position="1"/>
        <end position="18"/>
    </location>
</feature>
<dbReference type="GO" id="GO:0005506">
    <property type="term" value="F:iron ion binding"/>
    <property type="evidence" value="ECO:0007669"/>
    <property type="project" value="InterPro"/>
</dbReference>
<dbReference type="PRINTS" id="PR00606">
    <property type="entry name" value="CYTCHROMECID"/>
</dbReference>
<dbReference type="PROSITE" id="PS51257">
    <property type="entry name" value="PROKAR_LIPOPROTEIN"/>
    <property type="match status" value="1"/>
</dbReference>
<dbReference type="InterPro" id="IPR002324">
    <property type="entry name" value="Cyt_c_ID"/>
</dbReference>
<sequence length="148" mass="15554">MKITGITAWILAAGVAMTACGGSSQQEPSADSASAADKSAVSHNTNAAQDTAGSLGTENQNVTGNNPPKAVELMAKSDCLTCHKVRDKLVGPSYEEISKKYKQTDIDMLAAKIIEGGSGNFGQVPMTPHPNISKEDAREMVKYILSIK</sequence>
<feature type="binding site" description="axial binding residue" evidence="6">
    <location>
        <position position="83"/>
    </location>
    <ligand>
        <name>heme c</name>
        <dbReference type="ChEBI" id="CHEBI:61717"/>
    </ligand>
    <ligandPart>
        <name>Fe</name>
        <dbReference type="ChEBI" id="CHEBI:18248"/>
    </ligandPart>
</feature>
<dbReference type="SUPFAM" id="SSF46626">
    <property type="entry name" value="Cytochrome c"/>
    <property type="match status" value="1"/>
</dbReference>
<comment type="caution">
    <text evidence="10">The sequence shown here is derived from an EMBL/GenBank/DDBJ whole genome shotgun (WGS) entry which is preliminary data.</text>
</comment>
<evidence type="ECO:0000256" key="2">
    <source>
        <dbReference type="ARBA" id="ARBA00022617"/>
    </source>
</evidence>
<dbReference type="Proteomes" id="UP000627292">
    <property type="component" value="Unassembled WGS sequence"/>
</dbReference>
<feature type="binding site" description="covalent" evidence="6">
    <location>
        <position position="79"/>
    </location>
    <ligand>
        <name>heme c</name>
        <dbReference type="ChEBI" id="CHEBI:61717"/>
    </ligand>
</feature>
<evidence type="ECO:0000256" key="6">
    <source>
        <dbReference type="PIRSR" id="PIRSR602324-1"/>
    </source>
</evidence>
<feature type="region of interest" description="Disordered" evidence="7">
    <location>
        <begin position="21"/>
        <end position="69"/>
    </location>
</feature>
<evidence type="ECO:0000256" key="3">
    <source>
        <dbReference type="ARBA" id="ARBA00022723"/>
    </source>
</evidence>
<dbReference type="RefSeq" id="WP_229687938.1">
    <property type="nucleotide sequence ID" value="NZ_BMIB01000004.1"/>
</dbReference>
<gene>
    <name evidence="10" type="ORF">GCM10011379_40710</name>
</gene>
<evidence type="ECO:0000256" key="4">
    <source>
        <dbReference type="ARBA" id="ARBA00022982"/>
    </source>
</evidence>
<reference evidence="10" key="2">
    <citation type="submission" date="2020-09" db="EMBL/GenBank/DDBJ databases">
        <authorList>
            <person name="Sun Q."/>
            <person name="Zhou Y."/>
        </authorList>
    </citation>
    <scope>NUCLEOTIDE SEQUENCE</scope>
    <source>
        <strain evidence="10">CGMCC 1.15290</strain>
    </source>
</reference>
<feature type="compositionally biased region" description="Low complexity" evidence="7">
    <location>
        <begin position="29"/>
        <end position="42"/>
    </location>
</feature>
<keyword evidence="2 6" id="KW-0349">Heme</keyword>
<dbReference type="InterPro" id="IPR009056">
    <property type="entry name" value="Cyt_c-like_dom"/>
</dbReference>
<evidence type="ECO:0000256" key="8">
    <source>
        <dbReference type="SAM" id="SignalP"/>
    </source>
</evidence>
<evidence type="ECO:0000256" key="1">
    <source>
        <dbReference type="ARBA" id="ARBA00022448"/>
    </source>
</evidence>
<evidence type="ECO:0000256" key="7">
    <source>
        <dbReference type="SAM" id="MobiDB-lite"/>
    </source>
</evidence>
<keyword evidence="11" id="KW-1185">Reference proteome</keyword>
<dbReference type="Gene3D" id="1.10.760.10">
    <property type="entry name" value="Cytochrome c-like domain"/>
    <property type="match status" value="1"/>
</dbReference>
<feature type="chain" id="PRO_5036927621" description="Cytochrome c domain-containing protein" evidence="8">
    <location>
        <begin position="19"/>
        <end position="148"/>
    </location>
</feature>
<keyword evidence="3 6" id="KW-0479">Metal-binding</keyword>
<keyword evidence="8" id="KW-0732">Signal</keyword>
<dbReference type="PROSITE" id="PS51007">
    <property type="entry name" value="CYTC"/>
    <property type="match status" value="1"/>
</dbReference>
<dbReference type="AlphaFoldDB" id="A0A917MXM8"/>
<evidence type="ECO:0000259" key="9">
    <source>
        <dbReference type="PROSITE" id="PS51007"/>
    </source>
</evidence>
<feature type="binding site" description="covalent" evidence="6">
    <location>
        <position position="126"/>
    </location>
    <ligand>
        <name>heme c</name>
        <dbReference type="ChEBI" id="CHEBI:61717"/>
    </ligand>
</feature>
<comment type="PTM">
    <text evidence="6">Binds 1 heme c group covalently per subunit.</text>
</comment>
<evidence type="ECO:0000313" key="11">
    <source>
        <dbReference type="Proteomes" id="UP000627292"/>
    </source>
</evidence>
<protein>
    <recommendedName>
        <fullName evidence="9">Cytochrome c domain-containing protein</fullName>
    </recommendedName>
</protein>
<dbReference type="EMBL" id="BMIB01000004">
    <property type="protein sequence ID" value="GGH76211.1"/>
    <property type="molecule type" value="Genomic_DNA"/>
</dbReference>
<dbReference type="GO" id="GO:0009055">
    <property type="term" value="F:electron transfer activity"/>
    <property type="evidence" value="ECO:0007669"/>
    <property type="project" value="InterPro"/>
</dbReference>
<reference evidence="10" key="1">
    <citation type="journal article" date="2014" name="Int. J. Syst. Evol. Microbiol.">
        <title>Complete genome sequence of Corynebacterium casei LMG S-19264T (=DSM 44701T), isolated from a smear-ripened cheese.</title>
        <authorList>
            <consortium name="US DOE Joint Genome Institute (JGI-PGF)"/>
            <person name="Walter F."/>
            <person name="Albersmeier A."/>
            <person name="Kalinowski J."/>
            <person name="Ruckert C."/>
        </authorList>
    </citation>
    <scope>NUCLEOTIDE SEQUENCE</scope>
    <source>
        <strain evidence="10">CGMCC 1.15290</strain>
    </source>
</reference>
<evidence type="ECO:0000256" key="5">
    <source>
        <dbReference type="ARBA" id="ARBA00023004"/>
    </source>
</evidence>
<keyword evidence="4" id="KW-0249">Electron transport</keyword>
<name>A0A917MXM8_9BACT</name>
<keyword evidence="1" id="KW-0813">Transport</keyword>
<dbReference type="GO" id="GO:0020037">
    <property type="term" value="F:heme binding"/>
    <property type="evidence" value="ECO:0007669"/>
    <property type="project" value="InterPro"/>
</dbReference>
<dbReference type="Pfam" id="PF00034">
    <property type="entry name" value="Cytochrom_C"/>
    <property type="match status" value="1"/>
</dbReference>
<organism evidence="10 11">
    <name type="scientific">Filimonas zeae</name>
    <dbReference type="NCBI Taxonomy" id="1737353"/>
    <lineage>
        <taxon>Bacteria</taxon>
        <taxon>Pseudomonadati</taxon>
        <taxon>Bacteroidota</taxon>
        <taxon>Chitinophagia</taxon>
        <taxon>Chitinophagales</taxon>
        <taxon>Chitinophagaceae</taxon>
        <taxon>Filimonas</taxon>
    </lineage>
</organism>
<feature type="compositionally biased region" description="Polar residues" evidence="7">
    <location>
        <begin position="43"/>
        <end position="66"/>
    </location>
</feature>
<proteinExistence type="predicted"/>